<comment type="caution">
    <text evidence="2">The sequence shown here is derived from an EMBL/GenBank/DDBJ whole genome shotgun (WGS) entry which is preliminary data.</text>
</comment>
<keyword evidence="3" id="KW-1185">Reference proteome</keyword>
<name>A0AAV9Q3A9_9PEZI</name>
<dbReference type="PANTHER" id="PTHR38792:SF3">
    <property type="entry name" value="BNR_ASP-BOX REPEAT DOMAIN PROTEIN (AFU_ORTHOLOGUE AFUA_7G06430)-RELATED"/>
    <property type="match status" value="1"/>
</dbReference>
<dbReference type="SUPFAM" id="SSF110296">
    <property type="entry name" value="Oligoxyloglucan reducing end-specific cellobiohydrolase"/>
    <property type="match status" value="1"/>
</dbReference>
<feature type="signal peptide" evidence="1">
    <location>
        <begin position="1"/>
        <end position="21"/>
    </location>
</feature>
<dbReference type="Gene3D" id="2.120.10.10">
    <property type="match status" value="1"/>
</dbReference>
<dbReference type="EMBL" id="JAXLQG010000010">
    <property type="protein sequence ID" value="KAK5535033.1"/>
    <property type="molecule type" value="Genomic_DNA"/>
</dbReference>
<accession>A0AAV9Q3A9</accession>
<protein>
    <recommendedName>
        <fullName evidence="4">Glycoside hydrolase family 93 protein</fullName>
    </recommendedName>
</protein>
<evidence type="ECO:0000256" key="1">
    <source>
        <dbReference type="SAM" id="SignalP"/>
    </source>
</evidence>
<organism evidence="2 3">
    <name type="scientific">Vermiconidia calcicola</name>
    <dbReference type="NCBI Taxonomy" id="1690605"/>
    <lineage>
        <taxon>Eukaryota</taxon>
        <taxon>Fungi</taxon>
        <taxon>Dikarya</taxon>
        <taxon>Ascomycota</taxon>
        <taxon>Pezizomycotina</taxon>
        <taxon>Dothideomycetes</taxon>
        <taxon>Dothideomycetidae</taxon>
        <taxon>Mycosphaerellales</taxon>
        <taxon>Extremaceae</taxon>
        <taxon>Vermiconidia</taxon>
    </lineage>
</organism>
<gene>
    <name evidence="2" type="ORF">LTR25_006040</name>
</gene>
<evidence type="ECO:0000313" key="3">
    <source>
        <dbReference type="Proteomes" id="UP001345827"/>
    </source>
</evidence>
<keyword evidence="1" id="KW-0732">Signal</keyword>
<sequence length="393" mass="43032">MKLFRLPGLWALSLLCSSSSGAPLDAGHPQAGITYFNNNTVFQSPPNYTVPGTLYARTVQLADLSLLATWENYSPEPPPVYFPIYRSTDYGKTWSELSRVQDTSGNNYGMRYQPFLYVLPQDWSVWKAGTVFLAGSSIPTDLSSTDIQLYASTDSGVSWQFVSSIAKGGEAVPDNGLTPVWEPFLMLYNDMLVCYYSDQRDPAHGQKLVHQTTTDGKSWSDVVDDVAYSNYADRPGMPVVARMGKSSSATYIMTYEYGGGPVDGVLPVNYTFPVFYKISSDPTAFGAVEGQPIVTNDESRTVPVSSPYVIYDEKEDMIIVSCGTLSDVFVNHAGGDVGAWESRTTGERVSYTRGLRIIYDQSWERALLLAGGGTLPPSEGNKVTVGVVDVQGW</sequence>
<dbReference type="Proteomes" id="UP001345827">
    <property type="component" value="Unassembled WGS sequence"/>
</dbReference>
<feature type="chain" id="PRO_5043451808" description="Glycoside hydrolase family 93 protein" evidence="1">
    <location>
        <begin position="22"/>
        <end position="393"/>
    </location>
</feature>
<evidence type="ECO:0000313" key="2">
    <source>
        <dbReference type="EMBL" id="KAK5535033.1"/>
    </source>
</evidence>
<dbReference type="AlphaFoldDB" id="A0AAV9Q3A9"/>
<reference evidence="2 3" key="1">
    <citation type="submission" date="2023-06" db="EMBL/GenBank/DDBJ databases">
        <title>Black Yeasts Isolated from many extreme environments.</title>
        <authorList>
            <person name="Coleine C."/>
            <person name="Stajich J.E."/>
            <person name="Selbmann L."/>
        </authorList>
    </citation>
    <scope>NUCLEOTIDE SEQUENCE [LARGE SCALE GENOMIC DNA]</scope>
    <source>
        <strain evidence="2 3">CCFEE 5887</strain>
    </source>
</reference>
<evidence type="ECO:0008006" key="4">
    <source>
        <dbReference type="Google" id="ProtNLM"/>
    </source>
</evidence>
<dbReference type="CDD" id="cd15482">
    <property type="entry name" value="Sialidase_non-viral"/>
    <property type="match status" value="1"/>
</dbReference>
<dbReference type="PANTHER" id="PTHR38792">
    <property type="entry name" value="BNR/ASP-BOX REPEAT DOMAIN PROTEIN (AFU_ORTHOLOGUE AFUA_7G06430)-RELATED"/>
    <property type="match status" value="1"/>
</dbReference>
<proteinExistence type="predicted"/>